<evidence type="ECO:0000256" key="3">
    <source>
        <dbReference type="PROSITE-ProRule" id="PRU00446"/>
    </source>
</evidence>
<dbReference type="InterPro" id="IPR003112">
    <property type="entry name" value="Olfac-like_dom"/>
</dbReference>
<comment type="caution">
    <text evidence="3">Lacks conserved residue(s) required for the propagation of feature annotation.</text>
</comment>
<dbReference type="Pfam" id="PF02191">
    <property type="entry name" value="OLF"/>
    <property type="match status" value="1"/>
</dbReference>
<gene>
    <name evidence="5" type="ORF">PYW07_005599</name>
</gene>
<dbReference type="AlphaFoldDB" id="A0AAD7YJ22"/>
<evidence type="ECO:0000313" key="6">
    <source>
        <dbReference type="Proteomes" id="UP001231518"/>
    </source>
</evidence>
<comment type="subcellular location">
    <subcellularLocation>
        <location evidence="1">Secreted</location>
    </subcellularLocation>
</comment>
<keyword evidence="6" id="KW-1185">Reference proteome</keyword>
<organism evidence="5 6">
    <name type="scientific">Mythimna separata</name>
    <name type="common">Oriental armyworm</name>
    <name type="synonym">Pseudaletia separata</name>
    <dbReference type="NCBI Taxonomy" id="271217"/>
    <lineage>
        <taxon>Eukaryota</taxon>
        <taxon>Metazoa</taxon>
        <taxon>Ecdysozoa</taxon>
        <taxon>Arthropoda</taxon>
        <taxon>Hexapoda</taxon>
        <taxon>Insecta</taxon>
        <taxon>Pterygota</taxon>
        <taxon>Neoptera</taxon>
        <taxon>Endopterygota</taxon>
        <taxon>Lepidoptera</taxon>
        <taxon>Glossata</taxon>
        <taxon>Ditrysia</taxon>
        <taxon>Noctuoidea</taxon>
        <taxon>Noctuidae</taxon>
        <taxon>Noctuinae</taxon>
        <taxon>Hadenini</taxon>
        <taxon>Mythimna</taxon>
    </lineage>
</organism>
<name>A0AAD7YJ22_MYTSE</name>
<proteinExistence type="predicted"/>
<evidence type="ECO:0000313" key="5">
    <source>
        <dbReference type="EMBL" id="KAJ8717669.1"/>
    </source>
</evidence>
<evidence type="ECO:0000256" key="1">
    <source>
        <dbReference type="ARBA" id="ARBA00004613"/>
    </source>
</evidence>
<dbReference type="GO" id="GO:0007165">
    <property type="term" value="P:signal transduction"/>
    <property type="evidence" value="ECO:0007669"/>
    <property type="project" value="TreeGrafter"/>
</dbReference>
<dbReference type="InterPro" id="IPR050605">
    <property type="entry name" value="Olfactomedin-like_domain"/>
</dbReference>
<sequence>MISIFEVDFSADDNGLWVIYSIESSNNTAVAKLSFDPSKEGLNIDYIWNISLNHKQVGEMFIVCGVLYALDSATERESKVSVAIDLYLNKQVEVALQFTNPFRKTTQLGYDHMHKELYSWDRGNQLTYPVRYNELP</sequence>
<evidence type="ECO:0000259" key="4">
    <source>
        <dbReference type="PROSITE" id="PS51132"/>
    </source>
</evidence>
<comment type="caution">
    <text evidence="5">The sequence shown here is derived from an EMBL/GenBank/DDBJ whole genome shotgun (WGS) entry which is preliminary data.</text>
</comment>
<keyword evidence="2" id="KW-0964">Secreted</keyword>
<protein>
    <recommendedName>
        <fullName evidence="4">Olfactomedin-like domain-containing protein</fullName>
    </recommendedName>
</protein>
<dbReference type="PANTHER" id="PTHR23192:SF85">
    <property type="entry name" value="GLIOMEDIN"/>
    <property type="match status" value="1"/>
</dbReference>
<reference evidence="5" key="1">
    <citation type="submission" date="2023-03" db="EMBL/GenBank/DDBJ databases">
        <title>Chromosome-level genomes of two armyworms, Mythimna separata and Mythimna loreyi, provide insights into the biosynthesis and reception of sex pheromones.</title>
        <authorList>
            <person name="Zhao H."/>
        </authorList>
    </citation>
    <scope>NUCLEOTIDE SEQUENCE</scope>
    <source>
        <strain evidence="5">BeijingLab</strain>
        <tissue evidence="5">Pupa</tissue>
    </source>
</reference>
<dbReference type="PANTHER" id="PTHR23192">
    <property type="entry name" value="OLFACTOMEDIN-RELATED"/>
    <property type="match status" value="1"/>
</dbReference>
<accession>A0AAD7YJ22</accession>
<evidence type="ECO:0000256" key="2">
    <source>
        <dbReference type="ARBA" id="ARBA00022525"/>
    </source>
</evidence>
<feature type="domain" description="Olfactomedin-like" evidence="4">
    <location>
        <begin position="1"/>
        <end position="134"/>
    </location>
</feature>
<dbReference type="PROSITE" id="PS51132">
    <property type="entry name" value="OLF"/>
    <property type="match status" value="1"/>
</dbReference>
<dbReference type="Proteomes" id="UP001231518">
    <property type="component" value="Chromosome 18"/>
</dbReference>
<dbReference type="EMBL" id="JARGEI010000016">
    <property type="protein sequence ID" value="KAJ8717669.1"/>
    <property type="molecule type" value="Genomic_DNA"/>
</dbReference>
<dbReference type="GO" id="GO:0005615">
    <property type="term" value="C:extracellular space"/>
    <property type="evidence" value="ECO:0007669"/>
    <property type="project" value="TreeGrafter"/>
</dbReference>